<feature type="region of interest" description="Disordered" evidence="1">
    <location>
        <begin position="113"/>
        <end position="145"/>
    </location>
</feature>
<gene>
    <name evidence="2" type="ORF">A1O1_07084</name>
</gene>
<sequence>MGPTPRGSHGEIPGLFSILPFSDNETHSNSPSSINHTVMPRPNENASALKDQMERIMKDTESRKESYAESQKTVSDLPPMPMRSRTNQEFTAWAEYMGGEKDVEFIEWKKTMVGENQKPSADADARPETSKATTKCENRPENKKK</sequence>
<keyword evidence="3" id="KW-1185">Reference proteome</keyword>
<evidence type="ECO:0000313" key="3">
    <source>
        <dbReference type="Proteomes" id="UP000019484"/>
    </source>
</evidence>
<evidence type="ECO:0000256" key="1">
    <source>
        <dbReference type="SAM" id="MobiDB-lite"/>
    </source>
</evidence>
<organism evidence="2 3">
    <name type="scientific">Capronia coronata CBS 617.96</name>
    <dbReference type="NCBI Taxonomy" id="1182541"/>
    <lineage>
        <taxon>Eukaryota</taxon>
        <taxon>Fungi</taxon>
        <taxon>Dikarya</taxon>
        <taxon>Ascomycota</taxon>
        <taxon>Pezizomycotina</taxon>
        <taxon>Eurotiomycetes</taxon>
        <taxon>Chaetothyriomycetidae</taxon>
        <taxon>Chaetothyriales</taxon>
        <taxon>Herpotrichiellaceae</taxon>
        <taxon>Capronia</taxon>
    </lineage>
</organism>
<evidence type="ECO:0000313" key="2">
    <source>
        <dbReference type="EMBL" id="EXJ83461.1"/>
    </source>
</evidence>
<dbReference type="OrthoDB" id="4120984at2759"/>
<feature type="compositionally biased region" description="Basic and acidic residues" evidence="1">
    <location>
        <begin position="121"/>
        <end position="145"/>
    </location>
</feature>
<dbReference type="RefSeq" id="XP_007726147.1">
    <property type="nucleotide sequence ID" value="XM_007727957.1"/>
</dbReference>
<reference evidence="2 3" key="1">
    <citation type="submission" date="2013-03" db="EMBL/GenBank/DDBJ databases">
        <title>The Genome Sequence of Capronia coronata CBS 617.96.</title>
        <authorList>
            <consortium name="The Broad Institute Genomics Platform"/>
            <person name="Cuomo C."/>
            <person name="de Hoog S."/>
            <person name="Gorbushina A."/>
            <person name="Walker B."/>
            <person name="Young S.K."/>
            <person name="Zeng Q."/>
            <person name="Gargeya S."/>
            <person name="Fitzgerald M."/>
            <person name="Haas B."/>
            <person name="Abouelleil A."/>
            <person name="Allen A.W."/>
            <person name="Alvarado L."/>
            <person name="Arachchi H.M."/>
            <person name="Berlin A.M."/>
            <person name="Chapman S.B."/>
            <person name="Gainer-Dewar J."/>
            <person name="Goldberg J."/>
            <person name="Griggs A."/>
            <person name="Gujja S."/>
            <person name="Hansen M."/>
            <person name="Howarth C."/>
            <person name="Imamovic A."/>
            <person name="Ireland A."/>
            <person name="Larimer J."/>
            <person name="McCowan C."/>
            <person name="Murphy C."/>
            <person name="Pearson M."/>
            <person name="Poon T.W."/>
            <person name="Priest M."/>
            <person name="Roberts A."/>
            <person name="Saif S."/>
            <person name="Shea T."/>
            <person name="Sisk P."/>
            <person name="Sykes S."/>
            <person name="Wortman J."/>
            <person name="Nusbaum C."/>
            <person name="Birren B."/>
        </authorList>
    </citation>
    <scope>NUCLEOTIDE SEQUENCE [LARGE SCALE GENOMIC DNA]</scope>
    <source>
        <strain evidence="2 3">CBS 617.96</strain>
    </source>
</reference>
<dbReference type="Proteomes" id="UP000019484">
    <property type="component" value="Unassembled WGS sequence"/>
</dbReference>
<proteinExistence type="predicted"/>
<feature type="compositionally biased region" description="Polar residues" evidence="1">
    <location>
        <begin position="27"/>
        <end position="36"/>
    </location>
</feature>
<dbReference type="GeneID" id="19161946"/>
<comment type="caution">
    <text evidence="2">The sequence shown here is derived from an EMBL/GenBank/DDBJ whole genome shotgun (WGS) entry which is preliminary data.</text>
</comment>
<feature type="compositionally biased region" description="Basic and acidic residues" evidence="1">
    <location>
        <begin position="51"/>
        <end position="67"/>
    </location>
</feature>
<dbReference type="EMBL" id="AMWN01000006">
    <property type="protein sequence ID" value="EXJ83461.1"/>
    <property type="molecule type" value="Genomic_DNA"/>
</dbReference>
<feature type="region of interest" description="Disordered" evidence="1">
    <location>
        <begin position="1"/>
        <end position="84"/>
    </location>
</feature>
<accession>W9Y2K9</accession>
<dbReference type="AlphaFoldDB" id="W9Y2K9"/>
<dbReference type="HOGENOM" id="CLU_1786599_0_0_1"/>
<name>W9Y2K9_9EURO</name>
<protein>
    <submittedName>
        <fullName evidence="2">Uncharacterized protein</fullName>
    </submittedName>
</protein>